<dbReference type="PROSITE" id="PS50110">
    <property type="entry name" value="RESPONSE_REGULATORY"/>
    <property type="match status" value="1"/>
</dbReference>
<dbReference type="OrthoDB" id="9787688at2"/>
<feature type="domain" description="Response regulatory" evidence="2">
    <location>
        <begin position="27"/>
        <end position="151"/>
    </location>
</feature>
<keyword evidence="1" id="KW-0597">Phosphoprotein</keyword>
<evidence type="ECO:0000313" key="3">
    <source>
        <dbReference type="EMBL" id="RWU12710.1"/>
    </source>
</evidence>
<dbReference type="Pfam" id="PF00072">
    <property type="entry name" value="Response_reg"/>
    <property type="match status" value="1"/>
</dbReference>
<dbReference type="Proteomes" id="UP000288789">
    <property type="component" value="Unassembled WGS sequence"/>
</dbReference>
<protein>
    <submittedName>
        <fullName evidence="3">Response regulator</fullName>
    </submittedName>
</protein>
<dbReference type="GO" id="GO:0000160">
    <property type="term" value="P:phosphorelay signal transduction system"/>
    <property type="evidence" value="ECO:0007669"/>
    <property type="project" value="InterPro"/>
</dbReference>
<reference evidence="3 4" key="1">
    <citation type="submission" date="2018-12" db="EMBL/GenBank/DDBJ databases">
        <authorList>
            <person name="Li A."/>
            <person name="Zhang M."/>
            <person name="Zhu H."/>
        </authorList>
    </citation>
    <scope>NUCLEOTIDE SEQUENCE [LARGE SCALE GENOMIC DNA]</scope>
    <source>
        <strain evidence="3 4">R04H25</strain>
    </source>
</reference>
<sequence>MDNNFIFADEHDSDDETRDQTTEAGWKILIVDDEREVHAVTRLALMDLVFEGRGLNFLSAYSRQEAQQMVDENPDIAIVLLDVVMDTDDAGLQVARYIRETAGNRTSRIVLRTGQPGQAPERSVVINYDINDYKAKTELTAQKLFTCVMSSLRSYRDIIRVADQRDALEHELSFYQNWLLEHQPQLRQQIAAAYQRLTDNND</sequence>
<feature type="modified residue" description="4-aspartylphosphate" evidence="1">
    <location>
        <position position="82"/>
    </location>
</feature>
<gene>
    <name evidence="3" type="ORF">EGC76_00325</name>
</gene>
<proteinExistence type="predicted"/>
<dbReference type="RefSeq" id="WP_128351038.1">
    <property type="nucleotide sequence ID" value="NZ_CAXBCQ010000016.1"/>
</dbReference>
<organism evidence="3 4">
    <name type="scientific">Pseudidiomarina gelatinasegens</name>
    <dbReference type="NCBI Taxonomy" id="2487740"/>
    <lineage>
        <taxon>Bacteria</taxon>
        <taxon>Pseudomonadati</taxon>
        <taxon>Pseudomonadota</taxon>
        <taxon>Gammaproteobacteria</taxon>
        <taxon>Alteromonadales</taxon>
        <taxon>Idiomarinaceae</taxon>
        <taxon>Pseudidiomarina</taxon>
    </lineage>
</organism>
<dbReference type="SUPFAM" id="SSF52172">
    <property type="entry name" value="CheY-like"/>
    <property type="match status" value="1"/>
</dbReference>
<name>A0A443Z731_9GAMM</name>
<dbReference type="Gene3D" id="3.40.50.2300">
    <property type="match status" value="1"/>
</dbReference>
<evidence type="ECO:0000259" key="2">
    <source>
        <dbReference type="PROSITE" id="PS50110"/>
    </source>
</evidence>
<evidence type="ECO:0000256" key="1">
    <source>
        <dbReference type="PROSITE-ProRule" id="PRU00169"/>
    </source>
</evidence>
<evidence type="ECO:0000313" key="4">
    <source>
        <dbReference type="Proteomes" id="UP000288789"/>
    </source>
</evidence>
<dbReference type="InterPro" id="IPR001789">
    <property type="entry name" value="Sig_transdc_resp-reg_receiver"/>
</dbReference>
<dbReference type="AlphaFoldDB" id="A0A443Z731"/>
<keyword evidence="4" id="KW-1185">Reference proteome</keyword>
<comment type="caution">
    <text evidence="3">The sequence shown here is derived from an EMBL/GenBank/DDBJ whole genome shotgun (WGS) entry which is preliminary data.</text>
</comment>
<dbReference type="InterPro" id="IPR011006">
    <property type="entry name" value="CheY-like_superfamily"/>
</dbReference>
<accession>A0A443Z731</accession>
<dbReference type="EMBL" id="RSFE01000001">
    <property type="protein sequence ID" value="RWU12710.1"/>
    <property type="molecule type" value="Genomic_DNA"/>
</dbReference>